<dbReference type="GO" id="GO:0005509">
    <property type="term" value="F:calcium ion binding"/>
    <property type="evidence" value="ECO:0007669"/>
    <property type="project" value="InterPro"/>
</dbReference>
<evidence type="ECO:0000256" key="2">
    <source>
        <dbReference type="ARBA" id="ARBA00022448"/>
    </source>
</evidence>
<dbReference type="GO" id="GO:0016020">
    <property type="term" value="C:membrane"/>
    <property type="evidence" value="ECO:0007669"/>
    <property type="project" value="InterPro"/>
</dbReference>
<dbReference type="PROSITE" id="PS00018">
    <property type="entry name" value="EF_HAND_1"/>
    <property type="match status" value="1"/>
</dbReference>
<proteinExistence type="predicted"/>
<feature type="transmembrane region" description="Helical" evidence="10">
    <location>
        <begin position="436"/>
        <end position="457"/>
    </location>
</feature>
<keyword evidence="7" id="KW-0406">Ion transport</keyword>
<evidence type="ECO:0000256" key="1">
    <source>
        <dbReference type="ARBA" id="ARBA00004127"/>
    </source>
</evidence>
<evidence type="ECO:0000256" key="10">
    <source>
        <dbReference type="SAM" id="Phobius"/>
    </source>
</evidence>
<protein>
    <recommendedName>
        <fullName evidence="11">EF-hand domain-containing protein</fullName>
    </recommendedName>
</protein>
<feature type="transmembrane region" description="Helical" evidence="10">
    <location>
        <begin position="543"/>
        <end position="562"/>
    </location>
</feature>
<dbReference type="GO" id="GO:0012505">
    <property type="term" value="C:endomembrane system"/>
    <property type="evidence" value="ECO:0007669"/>
    <property type="project" value="UniProtKB-SubCell"/>
</dbReference>
<feature type="transmembrane region" description="Helical" evidence="10">
    <location>
        <begin position="569"/>
        <end position="590"/>
    </location>
</feature>
<dbReference type="GO" id="GO:0006874">
    <property type="term" value="P:intracellular calcium ion homeostasis"/>
    <property type="evidence" value="ECO:0007669"/>
    <property type="project" value="TreeGrafter"/>
</dbReference>
<feature type="domain" description="EF-hand" evidence="11">
    <location>
        <begin position="302"/>
        <end position="337"/>
    </location>
</feature>
<evidence type="ECO:0000256" key="6">
    <source>
        <dbReference type="ARBA" id="ARBA00022989"/>
    </source>
</evidence>
<dbReference type="PANTHER" id="PTHR31503">
    <property type="entry name" value="VACUOLAR CALCIUM ION TRANSPORTER"/>
    <property type="match status" value="1"/>
</dbReference>
<feature type="transmembrane region" description="Helical" evidence="10">
    <location>
        <begin position="7"/>
        <end position="28"/>
    </location>
</feature>
<comment type="caution">
    <text evidence="12">The sequence shown here is derived from an EMBL/GenBank/DDBJ whole genome shotgun (WGS) entry which is preliminary data.</text>
</comment>
<organism evidence="12 13">
    <name type="scientific">Papaver atlanticum</name>
    <dbReference type="NCBI Taxonomy" id="357466"/>
    <lineage>
        <taxon>Eukaryota</taxon>
        <taxon>Viridiplantae</taxon>
        <taxon>Streptophyta</taxon>
        <taxon>Embryophyta</taxon>
        <taxon>Tracheophyta</taxon>
        <taxon>Spermatophyta</taxon>
        <taxon>Magnoliopsida</taxon>
        <taxon>Ranunculales</taxon>
        <taxon>Papaveraceae</taxon>
        <taxon>Papaveroideae</taxon>
        <taxon>Papaver</taxon>
    </lineage>
</organism>
<dbReference type="AlphaFoldDB" id="A0AAD4S3E4"/>
<dbReference type="InterPro" id="IPR018247">
    <property type="entry name" value="EF_Hand_1_Ca_BS"/>
</dbReference>
<feature type="transmembrane region" description="Helical" evidence="10">
    <location>
        <begin position="221"/>
        <end position="241"/>
    </location>
</feature>
<evidence type="ECO:0000256" key="3">
    <source>
        <dbReference type="ARBA" id="ARBA00022449"/>
    </source>
</evidence>
<comment type="subcellular location">
    <subcellularLocation>
        <location evidence="1">Endomembrane system</location>
        <topology evidence="1">Multi-pass membrane protein</topology>
    </subcellularLocation>
</comment>
<evidence type="ECO:0000313" key="12">
    <source>
        <dbReference type="EMBL" id="KAI3859249.1"/>
    </source>
</evidence>
<evidence type="ECO:0000256" key="9">
    <source>
        <dbReference type="SAM" id="MobiDB-lite"/>
    </source>
</evidence>
<keyword evidence="13" id="KW-1185">Reference proteome</keyword>
<evidence type="ECO:0000256" key="4">
    <source>
        <dbReference type="ARBA" id="ARBA00022692"/>
    </source>
</evidence>
<feature type="compositionally biased region" description="Polar residues" evidence="9">
    <location>
        <begin position="393"/>
        <end position="404"/>
    </location>
</feature>
<dbReference type="PANTHER" id="PTHR31503:SF80">
    <property type="entry name" value="EF-HAND DOMAIN-CONTAINING PROTEIN"/>
    <property type="match status" value="1"/>
</dbReference>
<evidence type="ECO:0000256" key="7">
    <source>
        <dbReference type="ARBA" id="ARBA00023065"/>
    </source>
</evidence>
<dbReference type="InterPro" id="IPR004713">
    <property type="entry name" value="CaH_exchang"/>
</dbReference>
<name>A0AAD4S3E4_9MAGN</name>
<dbReference type="GO" id="GO:0015369">
    <property type="term" value="F:calcium:proton antiporter activity"/>
    <property type="evidence" value="ECO:0007669"/>
    <property type="project" value="TreeGrafter"/>
</dbReference>
<evidence type="ECO:0000259" key="11">
    <source>
        <dbReference type="PROSITE" id="PS50222"/>
    </source>
</evidence>
<dbReference type="Proteomes" id="UP001202328">
    <property type="component" value="Unassembled WGS sequence"/>
</dbReference>
<reference evidence="12" key="1">
    <citation type="submission" date="2022-04" db="EMBL/GenBank/DDBJ databases">
        <title>A functionally conserved STORR gene fusion in Papaver species that diverged 16.8 million years ago.</title>
        <authorList>
            <person name="Catania T."/>
        </authorList>
    </citation>
    <scope>NUCLEOTIDE SEQUENCE</scope>
    <source>
        <strain evidence="12">S-188037</strain>
    </source>
</reference>
<feature type="transmembrane region" description="Helical" evidence="10">
    <location>
        <begin position="477"/>
        <end position="494"/>
    </location>
</feature>
<dbReference type="Pfam" id="PF01699">
    <property type="entry name" value="Na_Ca_ex"/>
    <property type="match status" value="1"/>
</dbReference>
<dbReference type="PROSITE" id="PS50222">
    <property type="entry name" value="EF_HAND_2"/>
    <property type="match status" value="1"/>
</dbReference>
<evidence type="ECO:0000256" key="5">
    <source>
        <dbReference type="ARBA" id="ARBA00022837"/>
    </source>
</evidence>
<keyword evidence="2" id="KW-0813">Transport</keyword>
<gene>
    <name evidence="12" type="ORF">MKW98_007630</name>
</gene>
<dbReference type="SUPFAM" id="SSF47473">
    <property type="entry name" value="EF-hand"/>
    <property type="match status" value="1"/>
</dbReference>
<dbReference type="EMBL" id="JAJJMB010014612">
    <property type="protein sequence ID" value="KAI3859249.1"/>
    <property type="molecule type" value="Genomic_DNA"/>
</dbReference>
<evidence type="ECO:0000313" key="13">
    <source>
        <dbReference type="Proteomes" id="UP001202328"/>
    </source>
</evidence>
<feature type="transmembrane region" description="Helical" evidence="10">
    <location>
        <begin position="149"/>
        <end position="175"/>
    </location>
</feature>
<dbReference type="InterPro" id="IPR011992">
    <property type="entry name" value="EF-hand-dom_pair"/>
</dbReference>
<dbReference type="InterPro" id="IPR002048">
    <property type="entry name" value="EF_hand_dom"/>
</dbReference>
<keyword evidence="3" id="KW-0050">Antiport</keyword>
<dbReference type="SMART" id="SM00054">
    <property type="entry name" value="EFh"/>
    <property type="match status" value="2"/>
</dbReference>
<evidence type="ECO:0000256" key="8">
    <source>
        <dbReference type="ARBA" id="ARBA00023136"/>
    </source>
</evidence>
<accession>A0AAD4S3E4</accession>
<feature type="transmembrane region" description="Helical" evidence="10">
    <location>
        <begin position="247"/>
        <end position="270"/>
    </location>
</feature>
<dbReference type="Gene3D" id="1.10.238.10">
    <property type="entry name" value="EF-hand"/>
    <property type="match status" value="1"/>
</dbReference>
<feature type="transmembrane region" description="Helical" evidence="10">
    <location>
        <begin position="515"/>
        <end position="537"/>
    </location>
</feature>
<sequence length="596" mass="66633">MANKYSKFSYIFAILFLSSYGVVGYSRIIGTITNSEYNIDELRVIQQPTFHSLKEIKLEVPVTCEPKYGFLPCTGALWGSLFLVVVYEYVSYLGERYISMGSELMFKVLGPGIFGASAFQILGSLPEAILVMATGLYGTKEVAQDQVKFGIWLLSGSTIMLLTILWGACIACGCYDLSSPPPLTPTSSTDHLLLSAPALASTTKPLSLTGYGVTIDIETNYTAAIMMFSLIPFVVALPQLWGAPLGHYPVLIALIFSVSFLVAFIFYQVFSPWIQNRRLEYVMSKVLGKVALGKLLSEDGVPKTPIIKELFHKIDRDDDGFITPKEIRGLIIGVQFEEVGFKKDDFLDNVMEEFDNYADVHIDEDEFIKGISSWLLKTKQSAYKRDRKRRCQRSPNSTNSQVHDATTEEEQHLLVNEPSLTTHMVTHKDIHVFENVVWTFIKAVSLLVLGIVVLVLSADPLIESIQNFSNAANIDPFLFSFVVLPIAVNYREAMSAIKSARHKKQHSASLTLSEIYTAVFMNNIVGISITLVMVYAQGLAWDFAAEVFVVMTISISMGFIGLRCKTLRLWTSIVAIFLYFFSLFLLYVLINVFGWV</sequence>
<feature type="transmembrane region" description="Helical" evidence="10">
    <location>
        <begin position="68"/>
        <end position="87"/>
    </location>
</feature>
<keyword evidence="4 10" id="KW-0812">Transmembrane</keyword>
<keyword evidence="5" id="KW-0106">Calcium</keyword>
<keyword evidence="6 10" id="KW-1133">Transmembrane helix</keyword>
<dbReference type="InterPro" id="IPR004837">
    <property type="entry name" value="NaCa_Exmemb"/>
</dbReference>
<dbReference type="CDD" id="cd00051">
    <property type="entry name" value="EFh"/>
    <property type="match status" value="1"/>
</dbReference>
<feature type="region of interest" description="Disordered" evidence="9">
    <location>
        <begin position="386"/>
        <end position="408"/>
    </location>
</feature>
<keyword evidence="8 10" id="KW-0472">Membrane</keyword>